<name>A0AB73GVG4_9XANT</name>
<accession>A0AB73GVG4</accession>
<gene>
    <name evidence="3" type="ORF">FHR65_000957</name>
</gene>
<protein>
    <recommendedName>
        <fullName evidence="4">Transmembrane protein</fullName>
    </recommendedName>
</protein>
<proteinExistence type="predicted"/>
<keyword evidence="2" id="KW-0732">Signal</keyword>
<dbReference type="Proteomes" id="UP000528595">
    <property type="component" value="Unassembled WGS sequence"/>
</dbReference>
<evidence type="ECO:0000256" key="1">
    <source>
        <dbReference type="SAM" id="Phobius"/>
    </source>
</evidence>
<dbReference type="EMBL" id="JACIIQ010000003">
    <property type="protein sequence ID" value="MBB5669423.1"/>
    <property type="molecule type" value="Genomic_DNA"/>
</dbReference>
<evidence type="ECO:0008006" key="4">
    <source>
        <dbReference type="Google" id="ProtNLM"/>
    </source>
</evidence>
<feature type="signal peptide" evidence="2">
    <location>
        <begin position="1"/>
        <end position="25"/>
    </location>
</feature>
<organism evidence="3">
    <name type="scientific">Xanthomonas arboricola</name>
    <dbReference type="NCBI Taxonomy" id="56448"/>
    <lineage>
        <taxon>Bacteria</taxon>
        <taxon>Pseudomonadati</taxon>
        <taxon>Pseudomonadota</taxon>
        <taxon>Gammaproteobacteria</taxon>
        <taxon>Lysobacterales</taxon>
        <taxon>Lysobacteraceae</taxon>
        <taxon>Xanthomonas</taxon>
    </lineage>
</organism>
<evidence type="ECO:0000256" key="2">
    <source>
        <dbReference type="SAM" id="SignalP"/>
    </source>
</evidence>
<reference evidence="3" key="1">
    <citation type="submission" date="2020-08" db="EMBL/GenBank/DDBJ databases">
        <title>Studying the diversity of plant-associated saprophytic bacteria and their role in host health and plant-pathogen interactions.</title>
        <authorList>
            <person name="Potnis N."/>
        </authorList>
    </citation>
    <scope>NUCLEOTIDE SEQUENCE</scope>
    <source>
        <strain evidence="3">F21</strain>
    </source>
</reference>
<feature type="transmembrane region" description="Helical" evidence="1">
    <location>
        <begin position="69"/>
        <end position="91"/>
    </location>
</feature>
<dbReference type="RefSeq" id="WP_126966639.1">
    <property type="nucleotide sequence ID" value="NZ_JACHNQ010000002.1"/>
</dbReference>
<keyword evidence="1" id="KW-1133">Transmembrane helix</keyword>
<dbReference type="AlphaFoldDB" id="A0AB73GVG4"/>
<feature type="chain" id="PRO_5044497803" description="Transmembrane protein" evidence="2">
    <location>
        <begin position="26"/>
        <end position="99"/>
    </location>
</feature>
<comment type="caution">
    <text evidence="3">The sequence shown here is derived from an EMBL/GenBank/DDBJ whole genome shotgun (WGS) entry which is preliminary data.</text>
</comment>
<sequence length="99" mass="10842">MRRFSVFGTVLCLLYVAGTALCVWAASDAGGDPKGHFVLLQLPLTPQLTVLDAMGADAWLTDMPWVHSYLLLVPPFLAALYLVGYAVQWLIERPSARGH</sequence>
<keyword evidence="1" id="KW-0472">Membrane</keyword>
<evidence type="ECO:0000313" key="3">
    <source>
        <dbReference type="EMBL" id="MBB5669423.1"/>
    </source>
</evidence>
<keyword evidence="1" id="KW-0812">Transmembrane</keyword>